<evidence type="ECO:0000313" key="3">
    <source>
        <dbReference type="Proteomes" id="UP000326924"/>
    </source>
</evidence>
<name>A0A5J5EZT9_9PEZI</name>
<feature type="region of interest" description="Disordered" evidence="1">
    <location>
        <begin position="123"/>
        <end position="147"/>
    </location>
</feature>
<dbReference type="AlphaFoldDB" id="A0A5J5EZT9"/>
<organism evidence="2 3">
    <name type="scientific">Sphaerosporella brunnea</name>
    <dbReference type="NCBI Taxonomy" id="1250544"/>
    <lineage>
        <taxon>Eukaryota</taxon>
        <taxon>Fungi</taxon>
        <taxon>Dikarya</taxon>
        <taxon>Ascomycota</taxon>
        <taxon>Pezizomycotina</taxon>
        <taxon>Pezizomycetes</taxon>
        <taxon>Pezizales</taxon>
        <taxon>Pyronemataceae</taxon>
        <taxon>Sphaerosporella</taxon>
    </lineage>
</organism>
<dbReference type="InParanoid" id="A0A5J5EZT9"/>
<gene>
    <name evidence="2" type="ORF">FN846DRAFT_889424</name>
</gene>
<accession>A0A5J5EZT9</accession>
<sequence>MTVTPPCSRAHAFGPPAPWVQILAVSSLSNFTLHNNALPPPDPCPTGSILRLRLRCFLVIQVVSLAATASNSDGDSCYRLCSVAGNRSHNYGSIPLQYADWECHPARFERDIWRTIQSDPEWSELEHPGSSISGDSQPGGSGLLQPSTNEIARNAHFLPLPKADPGALVASERKRATAANIKDARHGRERLGRRGARDVNHEEEQSVCTNQRRVRFKARRTINGVSKACLKLTTYRPSVPSERIEDAEIRAV</sequence>
<comment type="caution">
    <text evidence="2">The sequence shown here is derived from an EMBL/GenBank/DDBJ whole genome shotgun (WGS) entry which is preliminary data.</text>
</comment>
<dbReference type="Proteomes" id="UP000326924">
    <property type="component" value="Unassembled WGS sequence"/>
</dbReference>
<reference evidence="2 3" key="1">
    <citation type="submission" date="2019-09" db="EMBL/GenBank/DDBJ databases">
        <title>Draft genome of the ectomycorrhizal ascomycete Sphaerosporella brunnea.</title>
        <authorList>
            <consortium name="DOE Joint Genome Institute"/>
            <person name="Benucci G.M."/>
            <person name="Marozzi G."/>
            <person name="Antonielli L."/>
            <person name="Sanchez S."/>
            <person name="Marco P."/>
            <person name="Wang X."/>
            <person name="Falini L.B."/>
            <person name="Barry K."/>
            <person name="Haridas S."/>
            <person name="Lipzen A."/>
            <person name="Labutti K."/>
            <person name="Grigoriev I.V."/>
            <person name="Murat C."/>
            <person name="Martin F."/>
            <person name="Albertini E."/>
            <person name="Donnini D."/>
            <person name="Bonito G."/>
        </authorList>
    </citation>
    <scope>NUCLEOTIDE SEQUENCE [LARGE SCALE GENOMIC DNA]</scope>
    <source>
        <strain evidence="2 3">Sb_GMNB300</strain>
    </source>
</reference>
<evidence type="ECO:0000256" key="1">
    <source>
        <dbReference type="SAM" id="MobiDB-lite"/>
    </source>
</evidence>
<dbReference type="EMBL" id="VXIS01000067">
    <property type="protein sequence ID" value="KAA8908510.1"/>
    <property type="molecule type" value="Genomic_DNA"/>
</dbReference>
<keyword evidence="3" id="KW-1185">Reference proteome</keyword>
<protein>
    <submittedName>
        <fullName evidence="2">Uncharacterized protein</fullName>
    </submittedName>
</protein>
<evidence type="ECO:0000313" key="2">
    <source>
        <dbReference type="EMBL" id="KAA8908510.1"/>
    </source>
</evidence>
<proteinExistence type="predicted"/>